<reference evidence="1 2" key="1">
    <citation type="submission" date="2020-08" db="EMBL/GenBank/DDBJ databases">
        <title>A Genomic Blueprint of the Chicken Gut Microbiome.</title>
        <authorList>
            <person name="Gilroy R."/>
            <person name="Ravi A."/>
            <person name="Getino M."/>
            <person name="Pursley I."/>
            <person name="Horton D.L."/>
            <person name="Alikhan N.-F."/>
            <person name="Baker D."/>
            <person name="Gharbi K."/>
            <person name="Hall N."/>
            <person name="Watson M."/>
            <person name="Adriaenssens E.M."/>
            <person name="Foster-Nyarko E."/>
            <person name="Jarju S."/>
            <person name="Secka A."/>
            <person name="Antonio M."/>
            <person name="Oren A."/>
            <person name="Chaudhuri R."/>
            <person name="La Ragione R.M."/>
            <person name="Hildebrand F."/>
            <person name="Pallen M.J."/>
        </authorList>
    </citation>
    <scope>NUCLEOTIDE SEQUENCE [LARGE SCALE GENOMIC DNA]</scope>
    <source>
        <strain evidence="1 2">Sa1CVN1</strain>
    </source>
</reference>
<dbReference type="RefSeq" id="WP_191764595.1">
    <property type="nucleotide sequence ID" value="NZ_JACSPP010000043.1"/>
</dbReference>
<dbReference type="EMBL" id="JACSPP010000043">
    <property type="protein sequence ID" value="MBD8041217.1"/>
    <property type="molecule type" value="Genomic_DNA"/>
</dbReference>
<keyword evidence="2" id="KW-1185">Reference proteome</keyword>
<protein>
    <submittedName>
        <fullName evidence="1">Uncharacterized protein</fullName>
    </submittedName>
</protein>
<gene>
    <name evidence="1" type="ORF">H9625_12375</name>
</gene>
<dbReference type="Proteomes" id="UP000620874">
    <property type="component" value="Unassembled WGS sequence"/>
</dbReference>
<organism evidence="1 2">
    <name type="scientific">Phocaeicola intestinalis</name>
    <dbReference type="NCBI Taxonomy" id="2762212"/>
    <lineage>
        <taxon>Bacteria</taxon>
        <taxon>Pseudomonadati</taxon>
        <taxon>Bacteroidota</taxon>
        <taxon>Bacteroidia</taxon>
        <taxon>Bacteroidales</taxon>
        <taxon>Bacteroidaceae</taxon>
        <taxon>Phocaeicola</taxon>
    </lineage>
</organism>
<evidence type="ECO:0000313" key="1">
    <source>
        <dbReference type="EMBL" id="MBD8041217.1"/>
    </source>
</evidence>
<accession>A0ABR8YAP3</accession>
<sequence>MDLTKHTPGYVSVSVKMKRAVWNVTAALLFRPFPTKIFRPWRIFLLKLFGAKVEWDAEVYASVRIWKPWNLQIFKTDV</sequence>
<proteinExistence type="predicted"/>
<evidence type="ECO:0000313" key="2">
    <source>
        <dbReference type="Proteomes" id="UP000620874"/>
    </source>
</evidence>
<comment type="caution">
    <text evidence="1">The sequence shown here is derived from an EMBL/GenBank/DDBJ whole genome shotgun (WGS) entry which is preliminary data.</text>
</comment>
<name>A0ABR8YAP3_9BACT</name>